<evidence type="ECO:0008006" key="2">
    <source>
        <dbReference type="Google" id="ProtNLM"/>
    </source>
</evidence>
<dbReference type="AlphaFoldDB" id="A0A0S4XQH4"/>
<evidence type="ECO:0000313" key="1">
    <source>
        <dbReference type="EMBL" id="CUV66181.1"/>
    </source>
</evidence>
<accession>A0A0S4XQH4</accession>
<proteinExistence type="predicted"/>
<dbReference type="InterPro" id="IPR027417">
    <property type="entry name" value="P-loop_NTPase"/>
</dbReference>
<name>A0A0S4XQH4_9BACT</name>
<dbReference type="Gene3D" id="3.40.50.300">
    <property type="entry name" value="P-loop containing nucleotide triphosphate hydrolases"/>
    <property type="match status" value="1"/>
</dbReference>
<gene>
    <name evidence="1" type="ORF">BN3087_660011</name>
</gene>
<sequence length="253" mass="28740">MKIMVVNTKGGASKSTFSFQVLGAYFLDKGIDAELVELDDENKDSDIFTDSKISTSTAFVGQSMDDVAHTLQERFKETNKSLILDIGGNKTTTLVLEALKRTRLYHLVDCFLIPMSGGSQDFINAKNTYEIVKNFEKPIIFGLSRVRGLNEIRFQYMEFFREFQNAEYIFLTDSNTIDLSRMLKKSVYEIAKDTIAGGLLKDYDQLIAKEYKSGEMSEKGNELAYIVRILEDSIEYQKNILAPCFEKLDKVLG</sequence>
<reference evidence="1" key="1">
    <citation type="submission" date="2015-11" db="EMBL/GenBank/DDBJ databases">
        <authorList>
            <person name="Zhang Y."/>
            <person name="Guo Z."/>
        </authorList>
    </citation>
    <scope>NUCLEOTIDE SEQUENCE</scope>
    <source>
        <strain evidence="1">BN30871</strain>
    </source>
</reference>
<dbReference type="SUPFAM" id="SSF52540">
    <property type="entry name" value="P-loop containing nucleoside triphosphate hydrolases"/>
    <property type="match status" value="1"/>
</dbReference>
<organism evidence="1">
    <name type="scientific">Sulfurovum sp. enrichment culture clone C5</name>
    <dbReference type="NCBI Taxonomy" id="497650"/>
    <lineage>
        <taxon>Bacteria</taxon>
        <taxon>Pseudomonadati</taxon>
        <taxon>Campylobacterota</taxon>
        <taxon>Epsilonproteobacteria</taxon>
        <taxon>Campylobacterales</taxon>
        <taxon>Sulfurovaceae</taxon>
        <taxon>Sulfurovum</taxon>
        <taxon>environmental samples</taxon>
    </lineage>
</organism>
<dbReference type="EMBL" id="FAXN01000069">
    <property type="protein sequence ID" value="CUV66181.1"/>
    <property type="molecule type" value="Genomic_DNA"/>
</dbReference>
<protein>
    <recommendedName>
        <fullName evidence="2">CobQ/CobB/MinD/ParA nucleotide binding domain-containing protein</fullName>
    </recommendedName>
</protein>